<evidence type="ECO:0000256" key="11">
    <source>
        <dbReference type="ARBA" id="ARBA00023136"/>
    </source>
</evidence>
<dbReference type="SMART" id="SM00267">
    <property type="entry name" value="GGDEF"/>
    <property type="match status" value="1"/>
</dbReference>
<keyword evidence="12" id="KW-0175">Coiled coil</keyword>
<dbReference type="InterPro" id="IPR052020">
    <property type="entry name" value="Cyclic_di-GMP/3'3'-cGAMP_PDE"/>
</dbReference>
<dbReference type="SMART" id="SM00091">
    <property type="entry name" value="PAS"/>
    <property type="match status" value="1"/>
</dbReference>
<evidence type="ECO:0000259" key="14">
    <source>
        <dbReference type="PROSITE" id="PS50112"/>
    </source>
</evidence>
<dbReference type="InterPro" id="IPR000014">
    <property type="entry name" value="PAS"/>
</dbReference>
<feature type="domain" description="PAC" evidence="15">
    <location>
        <begin position="476"/>
        <end position="534"/>
    </location>
</feature>
<feature type="coiled-coil region" evidence="12">
    <location>
        <begin position="338"/>
        <end position="417"/>
    </location>
</feature>
<evidence type="ECO:0000256" key="7">
    <source>
        <dbReference type="ARBA" id="ARBA00022777"/>
    </source>
</evidence>
<dbReference type="Gene3D" id="3.30.450.20">
    <property type="entry name" value="PAS domain"/>
    <property type="match status" value="3"/>
</dbReference>
<dbReference type="eggNOG" id="COG3437">
    <property type="taxonomic scope" value="Bacteria"/>
</dbReference>
<dbReference type="SUPFAM" id="SSF109604">
    <property type="entry name" value="HD-domain/PDEase-like"/>
    <property type="match status" value="1"/>
</dbReference>
<dbReference type="PANTHER" id="PTHR45228">
    <property type="entry name" value="CYCLIC DI-GMP PHOSPHODIESTERASE TM_0186-RELATED"/>
    <property type="match status" value="1"/>
</dbReference>
<dbReference type="InterPro" id="IPR035965">
    <property type="entry name" value="PAS-like_dom_sf"/>
</dbReference>
<evidence type="ECO:0000256" key="9">
    <source>
        <dbReference type="ARBA" id="ARBA00022989"/>
    </source>
</evidence>
<evidence type="ECO:0000256" key="2">
    <source>
        <dbReference type="ARBA" id="ARBA00022475"/>
    </source>
</evidence>
<dbReference type="HOGENOM" id="CLU_014477_0_0_9"/>
<keyword evidence="4" id="KW-0808">Transferase</keyword>
<dbReference type="InterPro" id="IPR037522">
    <property type="entry name" value="HD_GYP_dom"/>
</dbReference>
<dbReference type="OrthoDB" id="9798833at2"/>
<dbReference type="RefSeq" id="WP_007782660.1">
    <property type="nucleotide sequence ID" value="NZ_CM001441.1"/>
</dbReference>
<dbReference type="STRING" id="768710.DesyoDRAFT_2125"/>
<dbReference type="GO" id="GO:0005524">
    <property type="term" value="F:ATP binding"/>
    <property type="evidence" value="ECO:0007669"/>
    <property type="project" value="UniProtKB-KW"/>
</dbReference>
<feature type="domain" description="HD-GYP" evidence="17">
    <location>
        <begin position="686"/>
        <end position="881"/>
    </location>
</feature>
<dbReference type="Gene3D" id="3.30.70.270">
    <property type="match status" value="1"/>
</dbReference>
<keyword evidence="6" id="KW-0547">Nucleotide-binding</keyword>
<evidence type="ECO:0000256" key="3">
    <source>
        <dbReference type="ARBA" id="ARBA00022553"/>
    </source>
</evidence>
<keyword evidence="2" id="KW-1003">Cell membrane</keyword>
<feature type="domain" description="PAS" evidence="14">
    <location>
        <begin position="407"/>
        <end position="478"/>
    </location>
</feature>
<dbReference type="PROSITE" id="PS50112">
    <property type="entry name" value="PAS"/>
    <property type="match status" value="1"/>
</dbReference>
<dbReference type="NCBIfam" id="TIGR00254">
    <property type="entry name" value="GGDEF"/>
    <property type="match status" value="1"/>
</dbReference>
<dbReference type="eggNOG" id="COG2202">
    <property type="taxonomic scope" value="Bacteria"/>
</dbReference>
<dbReference type="GO" id="GO:0016301">
    <property type="term" value="F:kinase activity"/>
    <property type="evidence" value="ECO:0007669"/>
    <property type="project" value="UniProtKB-KW"/>
</dbReference>
<keyword evidence="9 13" id="KW-1133">Transmembrane helix</keyword>
<dbReference type="CDD" id="cd18773">
    <property type="entry name" value="PDC1_HK_sensor"/>
    <property type="match status" value="1"/>
</dbReference>
<evidence type="ECO:0000256" key="10">
    <source>
        <dbReference type="ARBA" id="ARBA00023012"/>
    </source>
</evidence>
<evidence type="ECO:0000256" key="4">
    <source>
        <dbReference type="ARBA" id="ARBA00022679"/>
    </source>
</evidence>
<evidence type="ECO:0000313" key="18">
    <source>
        <dbReference type="EMBL" id="EHQ89212.1"/>
    </source>
</evidence>
<dbReference type="InterPro" id="IPR029787">
    <property type="entry name" value="Nucleotide_cyclase"/>
</dbReference>
<dbReference type="GO" id="GO:0000160">
    <property type="term" value="P:phosphorelay signal transduction system"/>
    <property type="evidence" value="ECO:0007669"/>
    <property type="project" value="UniProtKB-KW"/>
</dbReference>
<keyword evidence="19" id="KW-1185">Reference proteome</keyword>
<dbReference type="Gene3D" id="6.10.340.10">
    <property type="match status" value="1"/>
</dbReference>
<dbReference type="Pfam" id="PF00990">
    <property type="entry name" value="GGDEF"/>
    <property type="match status" value="1"/>
</dbReference>
<dbReference type="InterPro" id="IPR000700">
    <property type="entry name" value="PAS-assoc_C"/>
</dbReference>
<dbReference type="SMART" id="SM00471">
    <property type="entry name" value="HDc"/>
    <property type="match status" value="1"/>
</dbReference>
<dbReference type="Gene3D" id="1.10.3210.10">
    <property type="entry name" value="Hypothetical protein af1432"/>
    <property type="match status" value="1"/>
</dbReference>
<sequence>MKQFKIHITALMILALTFGLGGLAFLAFFQTRELLITNLEAHISSLTLSSSSEVGLWLDAHKTSVEIMANTPLMETEDTDLILSYMNEELQQRKSSFQEFFYADSEGNYLLNSGQKGSISKREYFQEVMAAGVSVISDPLFSYGTGKYSIVIAAPVKKDNKVVGLFGGSIDLSDLIHLVSTKGVGEIGNAFIVQRDGLMIIHPKEDYIMSYNGLMHNRDSSDYIETIKKMISGETGVTRNTFQDGDKYLAYAPVPGLEWSLGVTVPATYVMNQLYYLPIYFIAITIFFALILVVLVKRWLVVPLTKLAKFTTELNDNINERVDTYQLESPVIEINSLADNFQRMAAALKDSFRDLERSKTNLKEEIIRKMMIQEDLESSYEELAAVEEELRANYEKLQSKEALLRESERRLRSMLENVKLITGIIDKDGRISFCNDFILGLTGLQRDEVVGHDFFEVFVPPKYRLEAYAWFKEVLNSKKIAVHNIYPVRTKDGNSRFVHWNHTLLFDAEGNVSGIASIGEDITERKQFQEKLVHLSFHDVLTELYNRTYFEEKMRFLKGDDFAPVGMIVCDVDGLKLVNDTLGHTTGDKLLWLTAGLIKKCFREEDLVFRIGGDEFAIILPNSELTVVEQACHRIRMAVERYNSENEEFPLSLSMGFAVSGRMNVDVGEVFREADDGMYREKLHRSKSTRSALVQAMMKALEARDFITEGHADRLQDLVISLGQALALSERTLSDLRLLAQFHDIGKVGIPDRILFKPGRLNEEEFKEMQRHSEIGHRIAQSAPDLIPIADFILRHHEWWNGQGYPLGLKADKIPLECRILAIADAYDAMTSNRPYRKAMTQEQAFQELNKNKGVQFDPQLVPIFIEVIRCDQFAIQMEGFN</sequence>
<dbReference type="NCBIfam" id="TIGR00229">
    <property type="entry name" value="sensory_box"/>
    <property type="match status" value="1"/>
</dbReference>
<keyword evidence="3" id="KW-0597">Phosphoprotein</keyword>
<keyword evidence="8" id="KW-0067">ATP-binding</keyword>
<evidence type="ECO:0000259" key="15">
    <source>
        <dbReference type="PROSITE" id="PS50113"/>
    </source>
</evidence>
<protein>
    <submittedName>
        <fullName evidence="18">PAS domain S-box/diguanylate cyclase (GGDEF) domain-containing protein</fullName>
    </submittedName>
</protein>
<gene>
    <name evidence="18" type="ORF">DesyoDRAFT_2125</name>
</gene>
<evidence type="ECO:0000256" key="5">
    <source>
        <dbReference type="ARBA" id="ARBA00022692"/>
    </source>
</evidence>
<dbReference type="EMBL" id="CM001441">
    <property type="protein sequence ID" value="EHQ89212.1"/>
    <property type="molecule type" value="Genomic_DNA"/>
</dbReference>
<dbReference type="CDD" id="cd01949">
    <property type="entry name" value="GGDEF"/>
    <property type="match status" value="1"/>
</dbReference>
<dbReference type="SUPFAM" id="SSF55785">
    <property type="entry name" value="PYP-like sensor domain (PAS domain)"/>
    <property type="match status" value="1"/>
</dbReference>
<feature type="transmembrane region" description="Helical" evidence="13">
    <location>
        <begin position="275"/>
        <end position="296"/>
    </location>
</feature>
<keyword evidence="7" id="KW-0418">Kinase</keyword>
<evidence type="ECO:0000259" key="16">
    <source>
        <dbReference type="PROSITE" id="PS50887"/>
    </source>
</evidence>
<dbReference type="Pfam" id="PF13487">
    <property type="entry name" value="HD_5"/>
    <property type="match status" value="1"/>
</dbReference>
<dbReference type="CDD" id="cd12912">
    <property type="entry name" value="PDC2_MCP_like"/>
    <property type="match status" value="1"/>
</dbReference>
<dbReference type="SUPFAM" id="SSF103190">
    <property type="entry name" value="Sensory domain-like"/>
    <property type="match status" value="1"/>
</dbReference>
<dbReference type="PROSITE" id="PS50113">
    <property type="entry name" value="PAC"/>
    <property type="match status" value="1"/>
</dbReference>
<feature type="domain" description="GGDEF" evidence="16">
    <location>
        <begin position="563"/>
        <end position="695"/>
    </location>
</feature>
<keyword evidence="11 13" id="KW-0472">Membrane</keyword>
<evidence type="ECO:0000259" key="17">
    <source>
        <dbReference type="PROSITE" id="PS51832"/>
    </source>
</evidence>
<evidence type="ECO:0000256" key="12">
    <source>
        <dbReference type="SAM" id="Coils"/>
    </source>
</evidence>
<dbReference type="InterPro" id="IPR043128">
    <property type="entry name" value="Rev_trsase/Diguanyl_cyclase"/>
</dbReference>
<reference evidence="18 19" key="1">
    <citation type="submission" date="2011-11" db="EMBL/GenBank/DDBJ databases">
        <title>The Noncontiguous Finished genome of Desulfosporosinus youngiae DSM 17734.</title>
        <authorList>
            <consortium name="US DOE Joint Genome Institute (JGI-PGF)"/>
            <person name="Lucas S."/>
            <person name="Han J."/>
            <person name="Lapidus A."/>
            <person name="Cheng J.-F."/>
            <person name="Goodwin L."/>
            <person name="Pitluck S."/>
            <person name="Peters L."/>
            <person name="Ovchinnikova G."/>
            <person name="Lu M."/>
            <person name="Land M.L."/>
            <person name="Hauser L."/>
            <person name="Pester M."/>
            <person name="Spring S."/>
            <person name="Ollivier B."/>
            <person name="Rattei T."/>
            <person name="Klenk H.-P."/>
            <person name="Wagner M."/>
            <person name="Loy A."/>
            <person name="Woyke T.J."/>
        </authorList>
    </citation>
    <scope>NUCLEOTIDE SEQUENCE [LARGE SCALE GENOMIC DNA]</scope>
    <source>
        <strain evidence="18 19">DSM 17734</strain>
    </source>
</reference>
<dbReference type="CDD" id="cd00130">
    <property type="entry name" value="PAS"/>
    <property type="match status" value="1"/>
</dbReference>
<dbReference type="InterPro" id="IPR003607">
    <property type="entry name" value="HD/PDEase_dom"/>
</dbReference>
<dbReference type="AlphaFoldDB" id="H5XUQ5"/>
<dbReference type="PROSITE" id="PS50887">
    <property type="entry name" value="GGDEF"/>
    <property type="match status" value="1"/>
</dbReference>
<proteinExistence type="predicted"/>
<dbReference type="Pfam" id="PF13426">
    <property type="entry name" value="PAS_9"/>
    <property type="match status" value="1"/>
</dbReference>
<dbReference type="PROSITE" id="PS51832">
    <property type="entry name" value="HD_GYP"/>
    <property type="match status" value="1"/>
</dbReference>
<feature type="transmembrane region" description="Helical" evidence="13">
    <location>
        <begin position="6"/>
        <end position="29"/>
    </location>
</feature>
<dbReference type="Pfam" id="PF02743">
    <property type="entry name" value="dCache_1"/>
    <property type="match status" value="1"/>
</dbReference>
<accession>H5XUQ5</accession>
<dbReference type="InterPro" id="IPR029151">
    <property type="entry name" value="Sensor-like_sf"/>
</dbReference>
<comment type="subcellular location">
    <subcellularLocation>
        <location evidence="1">Cell membrane</location>
        <topology evidence="1">Multi-pass membrane protein</topology>
    </subcellularLocation>
</comment>
<dbReference type="PANTHER" id="PTHR45228:SF1">
    <property type="entry name" value="CYCLIC DI-GMP PHOSPHODIESTERASE TM_0186"/>
    <property type="match status" value="1"/>
</dbReference>
<evidence type="ECO:0000256" key="1">
    <source>
        <dbReference type="ARBA" id="ARBA00004651"/>
    </source>
</evidence>
<name>H5XUQ5_9FIRM</name>
<keyword evidence="5 13" id="KW-0812">Transmembrane</keyword>
<evidence type="ECO:0000313" key="19">
    <source>
        <dbReference type="Proteomes" id="UP000005104"/>
    </source>
</evidence>
<evidence type="ECO:0000256" key="6">
    <source>
        <dbReference type="ARBA" id="ARBA00022741"/>
    </source>
</evidence>
<dbReference type="CDD" id="cd00077">
    <property type="entry name" value="HDc"/>
    <property type="match status" value="1"/>
</dbReference>
<dbReference type="InterPro" id="IPR000160">
    <property type="entry name" value="GGDEF_dom"/>
</dbReference>
<keyword evidence="10" id="KW-0902">Two-component regulatory system</keyword>
<dbReference type="InterPro" id="IPR033479">
    <property type="entry name" value="dCache_1"/>
</dbReference>
<evidence type="ECO:0000256" key="8">
    <source>
        <dbReference type="ARBA" id="ARBA00022840"/>
    </source>
</evidence>
<dbReference type="GO" id="GO:0005886">
    <property type="term" value="C:plasma membrane"/>
    <property type="evidence" value="ECO:0007669"/>
    <property type="project" value="UniProtKB-SubCell"/>
</dbReference>
<evidence type="ECO:0000256" key="13">
    <source>
        <dbReference type="SAM" id="Phobius"/>
    </source>
</evidence>
<dbReference type="SUPFAM" id="SSF55073">
    <property type="entry name" value="Nucleotide cyclase"/>
    <property type="match status" value="1"/>
</dbReference>
<dbReference type="Proteomes" id="UP000005104">
    <property type="component" value="Chromosome"/>
</dbReference>
<organism evidence="18 19">
    <name type="scientific">Desulfosporosinus youngiae DSM 17734</name>
    <dbReference type="NCBI Taxonomy" id="768710"/>
    <lineage>
        <taxon>Bacteria</taxon>
        <taxon>Bacillati</taxon>
        <taxon>Bacillota</taxon>
        <taxon>Clostridia</taxon>
        <taxon>Eubacteriales</taxon>
        <taxon>Desulfitobacteriaceae</taxon>
        <taxon>Desulfosporosinus</taxon>
    </lineage>
</organism>